<sequence>MATGEDVVISPLVQALLDKLCSNLLIDFGLNWGVEDELRDLCKILQLIYEISCVAEEMQMKDTCLKIFLREIRDVVYSATYTMDEFIYESHRQCLEDESNLNISRTGSGRKVREYINFSFNKQQILHKYEIPSVINDLKKKMAEIEEKIKPNYLNLISSDKWELDVKERRLQTVSSLDKRQESVSFVDESDVFGREEDAKEMIKILLSDQYDNKKIYVISIVGIGGIGKTTLAQLIYNHPNVVKHFQMRAWVCVSEDFNAFRLSRKILESATRKECNISNLDLLQCELRDALRGKRLLLVLDDIWSVDHKTWNALKVSFSVADKGSRIIVTTRFKSISSITGAIKTLELKLLPNKDCWELFKKKAFDEENFGIDPRLEEIGKRIVEKCKGLPLAINTLGGLLCNESDVKKWDLILKGEMWEVEGDETLPALRLSYHYLPAHLKLCFAYCSLFPKDYRFDKKTLILFWIAEGFIPSKQVDIIEDLGSKYFDELLNRSFFQKYSDIDESIFLMHDMMHDLAELVSKDKYYRLEKGKSHNTISEKVHCISMVSFQPEPMEMELYKYKDLSTFILLQRSWFLKEEEVLHGPRHLIEQFGCLRVLDLSGINSFNSLPDSIGNLKHLRLLNLNWTGIQVLPESLCNLYNLQILMLNGCVLDEFPENMGNLISLQHIEMGDNIWGEQCNMWNKFTQRGIRRLCFLKTLRFFNVRKKNDNDGSTIGELKDLCHVRDDLHV</sequence>
<organism evidence="9 10">
    <name type="scientific">Nelumbo nucifera</name>
    <name type="common">Sacred lotus</name>
    <dbReference type="NCBI Taxonomy" id="4432"/>
    <lineage>
        <taxon>Eukaryota</taxon>
        <taxon>Viridiplantae</taxon>
        <taxon>Streptophyta</taxon>
        <taxon>Embryophyta</taxon>
        <taxon>Tracheophyta</taxon>
        <taxon>Spermatophyta</taxon>
        <taxon>Magnoliopsida</taxon>
        <taxon>Proteales</taxon>
        <taxon>Nelumbonaceae</taxon>
        <taxon>Nelumbo</taxon>
    </lineage>
</organism>
<keyword evidence="1" id="KW-0677">Repeat</keyword>
<gene>
    <name evidence="10" type="primary">LOC104607447</name>
</gene>
<feature type="domain" description="Disease resistance protein winged helix" evidence="7">
    <location>
        <begin position="451"/>
        <end position="519"/>
    </location>
</feature>
<dbReference type="Pfam" id="PF00931">
    <property type="entry name" value="NB-ARC"/>
    <property type="match status" value="1"/>
</dbReference>
<keyword evidence="3" id="KW-0611">Plant defense</keyword>
<dbReference type="Gene3D" id="1.20.5.4130">
    <property type="match status" value="1"/>
</dbReference>
<dbReference type="Gene3D" id="1.10.8.430">
    <property type="entry name" value="Helical domain of apoptotic protease-activating factors"/>
    <property type="match status" value="1"/>
</dbReference>
<evidence type="ECO:0000259" key="8">
    <source>
        <dbReference type="Pfam" id="PF23598"/>
    </source>
</evidence>
<dbReference type="OrthoDB" id="37484at2759"/>
<evidence type="ECO:0000259" key="7">
    <source>
        <dbReference type="Pfam" id="PF23559"/>
    </source>
</evidence>
<keyword evidence="2" id="KW-0547">Nucleotide-binding</keyword>
<evidence type="ECO:0000256" key="1">
    <source>
        <dbReference type="ARBA" id="ARBA00022737"/>
    </source>
</evidence>
<dbReference type="eggNOG" id="KOG4658">
    <property type="taxonomic scope" value="Eukaryota"/>
</dbReference>
<dbReference type="KEGG" id="nnu:104607447"/>
<dbReference type="PANTHER" id="PTHR36766:SF40">
    <property type="entry name" value="DISEASE RESISTANCE PROTEIN RGA3"/>
    <property type="match status" value="1"/>
</dbReference>
<dbReference type="OMA" id="WEAREAC"/>
<dbReference type="Pfam" id="PF23559">
    <property type="entry name" value="WHD_DRP"/>
    <property type="match status" value="1"/>
</dbReference>
<dbReference type="GO" id="GO:0005524">
    <property type="term" value="F:ATP binding"/>
    <property type="evidence" value="ECO:0007669"/>
    <property type="project" value="UniProtKB-KW"/>
</dbReference>
<dbReference type="Pfam" id="PF18052">
    <property type="entry name" value="Rx_N"/>
    <property type="match status" value="1"/>
</dbReference>
<dbReference type="InterPro" id="IPR055414">
    <property type="entry name" value="LRR_R13L4/SHOC2-like"/>
</dbReference>
<evidence type="ECO:0000313" key="10">
    <source>
        <dbReference type="RefSeq" id="XP_010271388.1"/>
    </source>
</evidence>
<evidence type="ECO:0000256" key="2">
    <source>
        <dbReference type="ARBA" id="ARBA00022741"/>
    </source>
</evidence>
<dbReference type="Proteomes" id="UP000189703">
    <property type="component" value="Unplaced"/>
</dbReference>
<proteinExistence type="predicted"/>
<evidence type="ECO:0000259" key="6">
    <source>
        <dbReference type="Pfam" id="PF18052"/>
    </source>
</evidence>
<dbReference type="RefSeq" id="XP_010271388.1">
    <property type="nucleotide sequence ID" value="XM_010273086.1"/>
</dbReference>
<dbReference type="Gene3D" id="3.80.10.10">
    <property type="entry name" value="Ribonuclease Inhibitor"/>
    <property type="match status" value="1"/>
</dbReference>
<dbReference type="Pfam" id="PF23598">
    <property type="entry name" value="LRR_14"/>
    <property type="match status" value="1"/>
</dbReference>
<dbReference type="InterPro" id="IPR002182">
    <property type="entry name" value="NB-ARC"/>
</dbReference>
<dbReference type="InterPro" id="IPR058922">
    <property type="entry name" value="WHD_DRP"/>
</dbReference>
<dbReference type="InterPro" id="IPR036388">
    <property type="entry name" value="WH-like_DNA-bd_sf"/>
</dbReference>
<keyword evidence="9" id="KW-1185">Reference proteome</keyword>
<dbReference type="FunFam" id="1.10.10.10:FF:000322">
    <property type="entry name" value="Probable disease resistance protein At1g63360"/>
    <property type="match status" value="1"/>
</dbReference>
<dbReference type="InterPro" id="IPR032675">
    <property type="entry name" value="LRR_dom_sf"/>
</dbReference>
<dbReference type="GO" id="GO:0043531">
    <property type="term" value="F:ADP binding"/>
    <property type="evidence" value="ECO:0007669"/>
    <property type="project" value="InterPro"/>
</dbReference>
<reference evidence="10" key="1">
    <citation type="submission" date="2025-08" db="UniProtKB">
        <authorList>
            <consortium name="RefSeq"/>
        </authorList>
    </citation>
    <scope>IDENTIFICATION</scope>
</reference>
<dbReference type="InterPro" id="IPR041118">
    <property type="entry name" value="Rx_N"/>
</dbReference>
<dbReference type="GO" id="GO:0006952">
    <property type="term" value="P:defense response"/>
    <property type="evidence" value="ECO:0007669"/>
    <property type="project" value="UniProtKB-KW"/>
</dbReference>
<dbReference type="FunFam" id="3.40.50.300:FF:001091">
    <property type="entry name" value="Probable disease resistance protein At1g61300"/>
    <property type="match status" value="1"/>
</dbReference>
<feature type="domain" description="Disease resistance N-terminal" evidence="6">
    <location>
        <begin position="13"/>
        <end position="95"/>
    </location>
</feature>
<dbReference type="SUPFAM" id="SSF52540">
    <property type="entry name" value="P-loop containing nucleoside triphosphate hydrolases"/>
    <property type="match status" value="1"/>
</dbReference>
<dbReference type="InterPro" id="IPR042197">
    <property type="entry name" value="Apaf_helical"/>
</dbReference>
<feature type="domain" description="Disease resistance R13L4/SHOC-2-like LRR" evidence="8">
    <location>
        <begin position="591"/>
        <end position="723"/>
    </location>
</feature>
<evidence type="ECO:0000256" key="4">
    <source>
        <dbReference type="ARBA" id="ARBA00022840"/>
    </source>
</evidence>
<dbReference type="PANTHER" id="PTHR36766">
    <property type="entry name" value="PLANT BROAD-SPECTRUM MILDEW RESISTANCE PROTEIN RPW8"/>
    <property type="match status" value="1"/>
</dbReference>
<keyword evidence="4" id="KW-0067">ATP-binding</keyword>
<evidence type="ECO:0000313" key="9">
    <source>
        <dbReference type="Proteomes" id="UP000189703"/>
    </source>
</evidence>
<dbReference type="PRINTS" id="PR00364">
    <property type="entry name" value="DISEASERSIST"/>
</dbReference>
<dbReference type="Gene3D" id="1.10.10.10">
    <property type="entry name" value="Winged helix-like DNA-binding domain superfamily/Winged helix DNA-binding domain"/>
    <property type="match status" value="1"/>
</dbReference>
<evidence type="ECO:0000259" key="5">
    <source>
        <dbReference type="Pfam" id="PF00931"/>
    </source>
</evidence>
<accession>A0A1U8AU05</accession>
<feature type="domain" description="NB-ARC" evidence="5">
    <location>
        <begin position="200"/>
        <end position="369"/>
    </location>
</feature>
<dbReference type="GO" id="GO:0051707">
    <property type="term" value="P:response to other organism"/>
    <property type="evidence" value="ECO:0007669"/>
    <property type="project" value="UniProtKB-ARBA"/>
</dbReference>
<dbReference type="SUPFAM" id="SSF52058">
    <property type="entry name" value="L domain-like"/>
    <property type="match status" value="1"/>
</dbReference>
<dbReference type="InterPro" id="IPR027417">
    <property type="entry name" value="P-loop_NTPase"/>
</dbReference>
<dbReference type="GeneID" id="104607447"/>
<protein>
    <submittedName>
        <fullName evidence="10">Disease resistance RPP13-like protein 1</fullName>
    </submittedName>
</protein>
<name>A0A1U8AU05_NELNU</name>
<dbReference type="Gene3D" id="3.40.50.300">
    <property type="entry name" value="P-loop containing nucleotide triphosphate hydrolases"/>
    <property type="match status" value="1"/>
</dbReference>
<evidence type="ECO:0000256" key="3">
    <source>
        <dbReference type="ARBA" id="ARBA00022821"/>
    </source>
</evidence>
<dbReference type="AlphaFoldDB" id="A0A1U8AU05"/>